<protein>
    <submittedName>
        <fullName evidence="2">Uncharacterized protein</fullName>
    </submittedName>
</protein>
<sequence length="93" mass="9085">MLSGVDGIDGIDGEDGAEGIGAGALTDGCSAEDDPADAAPIPAGLSPPQALSARAATASGAVSLNRVLRFMVFPQGSVASGGVTSPLEAIRYR</sequence>
<reference evidence="2 3" key="1">
    <citation type="submission" date="2018-07" db="EMBL/GenBank/DDBJ databases">
        <title>Arthrobacter sp. nov., isolated from raw cow's milk with high bacterial count.</title>
        <authorList>
            <person name="Hahne J."/>
            <person name="Isele D."/>
            <person name="Lipski A."/>
        </authorList>
    </citation>
    <scope>NUCLEOTIDE SEQUENCE [LARGE SCALE GENOMIC DNA]</scope>
    <source>
        <strain evidence="2 3">JZ R-183</strain>
    </source>
</reference>
<evidence type="ECO:0000313" key="2">
    <source>
        <dbReference type="EMBL" id="RKW70769.1"/>
    </source>
</evidence>
<evidence type="ECO:0000256" key="1">
    <source>
        <dbReference type="SAM" id="MobiDB-lite"/>
    </source>
</evidence>
<gene>
    <name evidence="2" type="ORF">DWQ67_06645</name>
</gene>
<accession>A0A496PJW1</accession>
<dbReference type="EMBL" id="QQXL01000003">
    <property type="protein sequence ID" value="RKW70769.1"/>
    <property type="molecule type" value="Genomic_DNA"/>
</dbReference>
<dbReference type="Proteomes" id="UP000273119">
    <property type="component" value="Unassembled WGS sequence"/>
</dbReference>
<keyword evidence="3" id="KW-1185">Reference proteome</keyword>
<evidence type="ECO:0000313" key="3">
    <source>
        <dbReference type="Proteomes" id="UP000273119"/>
    </source>
</evidence>
<proteinExistence type="predicted"/>
<organism evidence="2 3">
    <name type="scientific">Galactobacter caseinivorans</name>
    <dbReference type="NCBI Taxonomy" id="2676123"/>
    <lineage>
        <taxon>Bacteria</taxon>
        <taxon>Bacillati</taxon>
        <taxon>Actinomycetota</taxon>
        <taxon>Actinomycetes</taxon>
        <taxon>Micrococcales</taxon>
        <taxon>Micrococcaceae</taxon>
        <taxon>Galactobacter</taxon>
    </lineage>
</organism>
<dbReference type="AlphaFoldDB" id="A0A496PJW1"/>
<feature type="region of interest" description="Disordered" evidence="1">
    <location>
        <begin position="1"/>
        <end position="48"/>
    </location>
</feature>
<name>A0A496PJW1_9MICC</name>
<comment type="caution">
    <text evidence="2">The sequence shown here is derived from an EMBL/GenBank/DDBJ whole genome shotgun (WGS) entry which is preliminary data.</text>
</comment>